<evidence type="ECO:0000313" key="3">
    <source>
        <dbReference type="Proteomes" id="UP000645555"/>
    </source>
</evidence>
<name>A0A918KUE8_9ACTN</name>
<sequence length="224" mass="23524">MAAPPPGGSWGSAGPGDRVRPACSPQNQETPVRGNPPPEARRPRPARHRPARPAEPGTTSRTNPATRPVRTSGPGSYEPRDPSRTGLGTRLVRTPRPGSYEPVDPTVRASGPGSYEPVDPTVRASGPGSYRPADPTARAVRRPQYAPGARPAEARDPTRKSPQDAGPDPQAPADASAPEHPAARVRGTPYRGRAGPVGRPVRTGSAAPTGPEDRARTDSPPFRR</sequence>
<proteinExistence type="predicted"/>
<feature type="compositionally biased region" description="Low complexity" evidence="1">
    <location>
        <begin position="163"/>
        <end position="178"/>
    </location>
</feature>
<reference evidence="2" key="1">
    <citation type="journal article" date="2014" name="Int. J. Syst. Evol. Microbiol.">
        <title>Complete genome sequence of Corynebacterium casei LMG S-19264T (=DSM 44701T), isolated from a smear-ripened cheese.</title>
        <authorList>
            <consortium name="US DOE Joint Genome Institute (JGI-PGF)"/>
            <person name="Walter F."/>
            <person name="Albersmeier A."/>
            <person name="Kalinowski J."/>
            <person name="Ruckert C."/>
        </authorList>
    </citation>
    <scope>NUCLEOTIDE SEQUENCE</scope>
    <source>
        <strain evidence="2">JCM 4956</strain>
    </source>
</reference>
<feature type="compositionally biased region" description="Basic and acidic residues" evidence="1">
    <location>
        <begin position="152"/>
        <end position="162"/>
    </location>
</feature>
<feature type="compositionally biased region" description="Low complexity" evidence="1">
    <location>
        <begin position="191"/>
        <end position="204"/>
    </location>
</feature>
<feature type="region of interest" description="Disordered" evidence="1">
    <location>
        <begin position="1"/>
        <end position="224"/>
    </location>
</feature>
<evidence type="ECO:0000313" key="2">
    <source>
        <dbReference type="EMBL" id="GGX77521.1"/>
    </source>
</evidence>
<accession>A0A918KUE8</accession>
<evidence type="ECO:0000256" key="1">
    <source>
        <dbReference type="SAM" id="MobiDB-lite"/>
    </source>
</evidence>
<dbReference type="EMBL" id="BMWD01000020">
    <property type="protein sequence ID" value="GGX77521.1"/>
    <property type="molecule type" value="Genomic_DNA"/>
</dbReference>
<comment type="caution">
    <text evidence="2">The sequence shown here is derived from an EMBL/GenBank/DDBJ whole genome shotgun (WGS) entry which is preliminary data.</text>
</comment>
<reference evidence="2" key="2">
    <citation type="submission" date="2020-09" db="EMBL/GenBank/DDBJ databases">
        <authorList>
            <person name="Sun Q."/>
            <person name="Ohkuma M."/>
        </authorList>
    </citation>
    <scope>NUCLEOTIDE SEQUENCE</scope>
    <source>
        <strain evidence="2">JCM 4956</strain>
    </source>
</reference>
<dbReference type="AlphaFoldDB" id="A0A918KUE8"/>
<dbReference type="Proteomes" id="UP000645555">
    <property type="component" value="Unassembled WGS sequence"/>
</dbReference>
<gene>
    <name evidence="2" type="ORF">GCM10010515_51750</name>
</gene>
<organism evidence="2 3">
    <name type="scientific">Streptomyces fructofermentans</name>
    <dbReference type="NCBI Taxonomy" id="152141"/>
    <lineage>
        <taxon>Bacteria</taxon>
        <taxon>Bacillati</taxon>
        <taxon>Actinomycetota</taxon>
        <taxon>Actinomycetes</taxon>
        <taxon>Kitasatosporales</taxon>
        <taxon>Streptomycetaceae</taxon>
        <taxon>Streptomyces</taxon>
    </lineage>
</organism>
<keyword evidence="3" id="KW-1185">Reference proteome</keyword>
<protein>
    <submittedName>
        <fullName evidence="2">Uncharacterized protein</fullName>
    </submittedName>
</protein>